<organism evidence="3 4">
    <name type="scientific">Oricola thermophila</name>
    <dbReference type="NCBI Taxonomy" id="2742145"/>
    <lineage>
        <taxon>Bacteria</taxon>
        <taxon>Pseudomonadati</taxon>
        <taxon>Pseudomonadota</taxon>
        <taxon>Alphaproteobacteria</taxon>
        <taxon>Hyphomicrobiales</taxon>
        <taxon>Ahrensiaceae</taxon>
        <taxon>Oricola</taxon>
    </lineage>
</organism>
<evidence type="ECO:0000313" key="4">
    <source>
        <dbReference type="Proteomes" id="UP000509367"/>
    </source>
</evidence>
<dbReference type="EMBL" id="CP054836">
    <property type="protein sequence ID" value="QKV18380.1"/>
    <property type="molecule type" value="Genomic_DNA"/>
</dbReference>
<dbReference type="Proteomes" id="UP000509367">
    <property type="component" value="Chromosome"/>
</dbReference>
<dbReference type="InterPro" id="IPR000120">
    <property type="entry name" value="Amidase"/>
</dbReference>
<evidence type="ECO:0000313" key="3">
    <source>
        <dbReference type="EMBL" id="QKV18380.1"/>
    </source>
</evidence>
<dbReference type="Pfam" id="PF01425">
    <property type="entry name" value="Amidase"/>
    <property type="match status" value="1"/>
</dbReference>
<reference evidence="3 4" key="1">
    <citation type="submission" date="2020-06" db="EMBL/GenBank/DDBJ databases">
        <title>Oricola thermophila sp. nov. isolated from a tidal sediments.</title>
        <authorList>
            <person name="Kwon K.K."/>
            <person name="Yang S.-H."/>
            <person name="Park M.-J."/>
        </authorList>
    </citation>
    <scope>NUCLEOTIDE SEQUENCE [LARGE SCALE GENOMIC DNA]</scope>
    <source>
        <strain evidence="3 4">MEBiC13590</strain>
    </source>
</reference>
<dbReference type="SUPFAM" id="SSF75304">
    <property type="entry name" value="Amidase signature (AS) enzymes"/>
    <property type="match status" value="1"/>
</dbReference>
<keyword evidence="4" id="KW-1185">Reference proteome</keyword>
<dbReference type="KEGG" id="orm:HTY61_07900"/>
<dbReference type="AlphaFoldDB" id="A0A6N1VBX2"/>
<proteinExistence type="inferred from homology"/>
<name>A0A6N1VBX2_9HYPH</name>
<gene>
    <name evidence="3" type="ORF">HTY61_07900</name>
</gene>
<dbReference type="RefSeq" id="WP_175276274.1">
    <property type="nucleotide sequence ID" value="NZ_CP054836.1"/>
</dbReference>
<dbReference type="PANTHER" id="PTHR11895">
    <property type="entry name" value="TRANSAMIDASE"/>
    <property type="match status" value="1"/>
</dbReference>
<dbReference type="PANTHER" id="PTHR11895:SF151">
    <property type="entry name" value="GLUTAMYL-TRNA(GLN) AMIDOTRANSFERASE SUBUNIT A"/>
    <property type="match status" value="1"/>
</dbReference>
<comment type="similarity">
    <text evidence="1">Belongs to the amidase family.</text>
</comment>
<dbReference type="GO" id="GO:0003824">
    <property type="term" value="F:catalytic activity"/>
    <property type="evidence" value="ECO:0007669"/>
    <property type="project" value="InterPro"/>
</dbReference>
<sequence length="412" mass="42649">MLSVTKLLEDIAAGHDSAEAAVARCRAEIAEHDGTLKAFAALAPGNAQVPVAGPLAGIAVGVKDIFDTYDMPTEYGSPIYAGFRPRADAPVVAMARARGAHVIGKTKTTEFAFLNPTDTVNPHDPAHTPGGSSSGSAAAVAAGMIPAAIGTQTGGSVVRPASFCGVAGYKPSFRLMPTGGMKTFAWTLDTTGLFAASARDVALFAARLTGRDLAVDEADAPRRIGLYRAAIDGEASDDMLGAVEKAANAAAKAGATVIEIAEPEELSRARDIHAIIQNYEAAISMGHELAFHADSLSPILRDTLEEGRGILPAEYDDARRIARRARKAATELFNDIDVLLAPSAPGAAPRDLGTTGSALFNKLWTLTGNPCVNVPGLADAAGMPLGVQVIGRFGRDKQTLSAAGWLENLLGN</sequence>
<accession>A0A6N1VBX2</accession>
<feature type="domain" description="Amidase" evidence="2">
    <location>
        <begin position="49"/>
        <end position="400"/>
    </location>
</feature>
<dbReference type="Gene3D" id="3.90.1300.10">
    <property type="entry name" value="Amidase signature (AS) domain"/>
    <property type="match status" value="1"/>
</dbReference>
<protein>
    <submittedName>
        <fullName evidence="3">Amidase</fullName>
    </submittedName>
</protein>
<evidence type="ECO:0000259" key="2">
    <source>
        <dbReference type="Pfam" id="PF01425"/>
    </source>
</evidence>
<dbReference type="InterPro" id="IPR023631">
    <property type="entry name" value="Amidase_dom"/>
</dbReference>
<dbReference type="InterPro" id="IPR036928">
    <property type="entry name" value="AS_sf"/>
</dbReference>
<evidence type="ECO:0000256" key="1">
    <source>
        <dbReference type="ARBA" id="ARBA00009199"/>
    </source>
</evidence>